<comment type="caution">
    <text evidence="2">The sequence shown here is derived from an EMBL/GenBank/DDBJ whole genome shotgun (WGS) entry which is preliminary data.</text>
</comment>
<dbReference type="AlphaFoldDB" id="A0A1J4SFI2"/>
<evidence type="ECO:0000259" key="1">
    <source>
        <dbReference type="SMART" id="SM00966"/>
    </source>
</evidence>
<dbReference type="InterPro" id="IPR037914">
    <property type="entry name" value="SpoVT-AbrB_sf"/>
</dbReference>
<name>A0A1J4SFI2_9BACT</name>
<dbReference type="Pfam" id="PF04014">
    <property type="entry name" value="MazE_antitoxin"/>
    <property type="match status" value="1"/>
</dbReference>
<feature type="domain" description="SpoVT-AbrB" evidence="1">
    <location>
        <begin position="4"/>
        <end position="49"/>
    </location>
</feature>
<evidence type="ECO:0000313" key="2">
    <source>
        <dbReference type="EMBL" id="OIN97412.1"/>
    </source>
</evidence>
<proteinExistence type="predicted"/>
<sequence length="76" mass="8696">MTSVKVLPKYQITIPKLIRKKLNLHLGDAVVLEEEKEKIILRKGKTIYDYVGTLPNIGMSIGEIREKATREAMKDE</sequence>
<dbReference type="PANTHER" id="PTHR34860">
    <property type="entry name" value="REPRESSOR-LIKE PROTEIN SSO7C3"/>
    <property type="match status" value="1"/>
</dbReference>
<dbReference type="SUPFAM" id="SSF89447">
    <property type="entry name" value="AbrB/MazE/MraZ-like"/>
    <property type="match status" value="1"/>
</dbReference>
<dbReference type="Proteomes" id="UP000182278">
    <property type="component" value="Unassembled WGS sequence"/>
</dbReference>
<dbReference type="SMART" id="SM00966">
    <property type="entry name" value="SpoVT_AbrB"/>
    <property type="match status" value="1"/>
</dbReference>
<dbReference type="InterPro" id="IPR007159">
    <property type="entry name" value="SpoVT-AbrB_dom"/>
</dbReference>
<protein>
    <recommendedName>
        <fullName evidence="1">SpoVT-AbrB domain-containing protein</fullName>
    </recommendedName>
</protein>
<dbReference type="Gene3D" id="2.10.260.10">
    <property type="match status" value="1"/>
</dbReference>
<dbReference type="GO" id="GO:0003677">
    <property type="term" value="F:DNA binding"/>
    <property type="evidence" value="ECO:0007669"/>
    <property type="project" value="InterPro"/>
</dbReference>
<organism evidence="2 3">
    <name type="scientific">Candidatus Desantisbacteria bacterium CG1_02_38_46</name>
    <dbReference type="NCBI Taxonomy" id="1817893"/>
    <lineage>
        <taxon>Bacteria</taxon>
        <taxon>Candidatus Desantisiibacteriota</taxon>
    </lineage>
</organism>
<gene>
    <name evidence="2" type="ORF">AUJ66_03415</name>
</gene>
<accession>A0A1J4SFI2</accession>
<dbReference type="PANTHER" id="PTHR34860:SF6">
    <property type="entry name" value="REPRESSOR-LIKE PROTEIN SSO7C3"/>
    <property type="match status" value="1"/>
</dbReference>
<evidence type="ECO:0000313" key="3">
    <source>
        <dbReference type="Proteomes" id="UP000182278"/>
    </source>
</evidence>
<dbReference type="NCBIfam" id="TIGR01439">
    <property type="entry name" value="lp_hng_hel_AbrB"/>
    <property type="match status" value="1"/>
</dbReference>
<dbReference type="STRING" id="1817893.AUJ66_03415"/>
<dbReference type="EMBL" id="MNUO01000049">
    <property type="protein sequence ID" value="OIN97412.1"/>
    <property type="molecule type" value="Genomic_DNA"/>
</dbReference>
<reference evidence="2 3" key="1">
    <citation type="journal article" date="2016" name="Environ. Microbiol.">
        <title>Genomic resolution of a cold subsurface aquifer community provides metabolic insights for novel microbes adapted to high CO concentrations.</title>
        <authorList>
            <person name="Probst A.J."/>
            <person name="Castelle C.J."/>
            <person name="Singh A."/>
            <person name="Brown C.T."/>
            <person name="Anantharaman K."/>
            <person name="Sharon I."/>
            <person name="Hug L.A."/>
            <person name="Burstein D."/>
            <person name="Emerson J.B."/>
            <person name="Thomas B.C."/>
            <person name="Banfield J.F."/>
        </authorList>
    </citation>
    <scope>NUCLEOTIDE SEQUENCE [LARGE SCALE GENOMIC DNA]</scope>
    <source>
        <strain evidence="2">CG1_02_38_46</strain>
    </source>
</reference>
<dbReference type="InterPro" id="IPR052975">
    <property type="entry name" value="Repressor-like_regulatory"/>
</dbReference>